<evidence type="ECO:0000313" key="3">
    <source>
        <dbReference type="Proteomes" id="UP000827092"/>
    </source>
</evidence>
<dbReference type="EMBL" id="JAFNEN010000918">
    <property type="protein sequence ID" value="KAG8176106.1"/>
    <property type="molecule type" value="Genomic_DNA"/>
</dbReference>
<reference evidence="2 3" key="1">
    <citation type="journal article" date="2022" name="Nat. Ecol. Evol.">
        <title>A masculinizing supergene underlies an exaggerated male reproductive morph in a spider.</title>
        <authorList>
            <person name="Hendrickx F."/>
            <person name="De Corte Z."/>
            <person name="Sonet G."/>
            <person name="Van Belleghem S.M."/>
            <person name="Kostlbacher S."/>
            <person name="Vangestel C."/>
        </authorList>
    </citation>
    <scope>NUCLEOTIDE SEQUENCE [LARGE SCALE GENOMIC DNA]</scope>
    <source>
        <strain evidence="2">W744_W776</strain>
    </source>
</reference>
<feature type="compositionally biased region" description="Polar residues" evidence="1">
    <location>
        <begin position="16"/>
        <end position="27"/>
    </location>
</feature>
<accession>A0AAV6TWN7</accession>
<dbReference type="Proteomes" id="UP000827092">
    <property type="component" value="Unassembled WGS sequence"/>
</dbReference>
<proteinExistence type="predicted"/>
<organism evidence="2 3">
    <name type="scientific">Oedothorax gibbosus</name>
    <dbReference type="NCBI Taxonomy" id="931172"/>
    <lineage>
        <taxon>Eukaryota</taxon>
        <taxon>Metazoa</taxon>
        <taxon>Ecdysozoa</taxon>
        <taxon>Arthropoda</taxon>
        <taxon>Chelicerata</taxon>
        <taxon>Arachnida</taxon>
        <taxon>Araneae</taxon>
        <taxon>Araneomorphae</taxon>
        <taxon>Entelegynae</taxon>
        <taxon>Araneoidea</taxon>
        <taxon>Linyphiidae</taxon>
        <taxon>Erigoninae</taxon>
        <taxon>Oedothorax</taxon>
    </lineage>
</organism>
<protein>
    <submittedName>
        <fullName evidence="2">Uncharacterized protein</fullName>
    </submittedName>
</protein>
<feature type="region of interest" description="Disordered" evidence="1">
    <location>
        <begin position="16"/>
        <end position="40"/>
    </location>
</feature>
<evidence type="ECO:0000313" key="2">
    <source>
        <dbReference type="EMBL" id="KAG8176106.1"/>
    </source>
</evidence>
<sequence>MSLFYPICRSSNKQLRMFSRSRQQSNAPPAPKRRKRADVTEDPTLLEKLYGAYKRGITTIAPGAQLAIDYNARQLGVFLMQYYLSGVENFAESKIKLYKESQQVEMDTAEKTSK</sequence>
<comment type="caution">
    <text evidence="2">The sequence shown here is derived from an EMBL/GenBank/DDBJ whole genome shotgun (WGS) entry which is preliminary data.</text>
</comment>
<gene>
    <name evidence="2" type="ORF">JTE90_025564</name>
</gene>
<dbReference type="AlphaFoldDB" id="A0AAV6TWN7"/>
<keyword evidence="3" id="KW-1185">Reference proteome</keyword>
<name>A0AAV6TWN7_9ARAC</name>
<evidence type="ECO:0000256" key="1">
    <source>
        <dbReference type="SAM" id="MobiDB-lite"/>
    </source>
</evidence>